<keyword evidence="2 3" id="KW-0378">Hydrolase</keyword>
<feature type="domain" description="Nudix hydrolase" evidence="4">
    <location>
        <begin position="7"/>
        <end position="137"/>
    </location>
</feature>
<dbReference type="InterPro" id="IPR020084">
    <property type="entry name" value="NUDIX_hydrolase_CS"/>
</dbReference>
<dbReference type="InterPro" id="IPR015797">
    <property type="entry name" value="NUDIX_hydrolase-like_dom_sf"/>
</dbReference>
<dbReference type="Gene3D" id="3.90.79.10">
    <property type="entry name" value="Nucleoside Triphosphate Pyrophosphohydrolase"/>
    <property type="match status" value="1"/>
</dbReference>
<dbReference type="Proteomes" id="UP000324159">
    <property type="component" value="Unassembled WGS sequence"/>
</dbReference>
<evidence type="ECO:0000256" key="1">
    <source>
        <dbReference type="ARBA" id="ARBA00001946"/>
    </source>
</evidence>
<dbReference type="InterPro" id="IPR000086">
    <property type="entry name" value="NUDIX_hydrolase_dom"/>
</dbReference>
<dbReference type="PROSITE" id="PS51462">
    <property type="entry name" value="NUDIX"/>
    <property type="match status" value="1"/>
</dbReference>
<dbReference type="InterPro" id="IPR020476">
    <property type="entry name" value="Nudix_hydrolase"/>
</dbReference>
<reference evidence="5 6" key="1">
    <citation type="submission" date="2019-07" db="EMBL/GenBank/DDBJ databases">
        <title>Genomic Encyclopedia of Type Strains, Phase IV (KMG-IV): sequencing the most valuable type-strain genomes for metagenomic binning, comparative biology and taxonomic classification.</title>
        <authorList>
            <person name="Goeker M."/>
        </authorList>
    </citation>
    <scope>NUCLEOTIDE SEQUENCE [LARGE SCALE GENOMIC DNA]</scope>
    <source>
        <strain evidence="5 6">SS015</strain>
    </source>
</reference>
<evidence type="ECO:0000259" key="4">
    <source>
        <dbReference type="PROSITE" id="PS51462"/>
    </source>
</evidence>
<name>A0A5D3WGC4_9BACT</name>
<dbReference type="GO" id="GO:0016787">
    <property type="term" value="F:hydrolase activity"/>
    <property type="evidence" value="ECO:0007669"/>
    <property type="project" value="UniProtKB-KW"/>
</dbReference>
<dbReference type="Pfam" id="PF00293">
    <property type="entry name" value="NUDIX"/>
    <property type="match status" value="1"/>
</dbReference>
<dbReference type="EMBL" id="VNIB01000010">
    <property type="protein sequence ID" value="TYO97484.1"/>
    <property type="molecule type" value="Genomic_DNA"/>
</dbReference>
<accession>A0A5D3WGC4</accession>
<dbReference type="AlphaFoldDB" id="A0A5D3WGC4"/>
<dbReference type="PRINTS" id="PR00502">
    <property type="entry name" value="NUDIXFAMILY"/>
</dbReference>
<keyword evidence="6" id="KW-1185">Reference proteome</keyword>
<proteinExistence type="inferred from homology"/>
<dbReference type="SUPFAM" id="SSF55811">
    <property type="entry name" value="Nudix"/>
    <property type="match status" value="1"/>
</dbReference>
<dbReference type="PANTHER" id="PTHR43046:SF14">
    <property type="entry name" value="MUTT_NUDIX FAMILY PROTEIN"/>
    <property type="match status" value="1"/>
</dbReference>
<gene>
    <name evidence="5" type="ORF">EDC39_11024</name>
</gene>
<comment type="similarity">
    <text evidence="3">Belongs to the Nudix hydrolase family.</text>
</comment>
<comment type="cofactor">
    <cofactor evidence="1">
        <name>Mg(2+)</name>
        <dbReference type="ChEBI" id="CHEBI:18420"/>
    </cofactor>
</comment>
<dbReference type="OrthoDB" id="9761969at2"/>
<evidence type="ECO:0000313" key="6">
    <source>
        <dbReference type="Proteomes" id="UP000324159"/>
    </source>
</evidence>
<dbReference type="RefSeq" id="WP_148896383.1">
    <property type="nucleotide sequence ID" value="NZ_VNIB01000010.1"/>
</dbReference>
<dbReference type="PANTHER" id="PTHR43046">
    <property type="entry name" value="GDP-MANNOSE MANNOSYL HYDROLASE"/>
    <property type="match status" value="1"/>
</dbReference>
<evidence type="ECO:0000256" key="2">
    <source>
        <dbReference type="ARBA" id="ARBA00022801"/>
    </source>
</evidence>
<dbReference type="PROSITE" id="PS00893">
    <property type="entry name" value="NUDIX_BOX"/>
    <property type="match status" value="1"/>
</dbReference>
<sequence length="161" mass="18119">MEFKKQHIKTSVVACIVDEQRRVLLTRRCIEPFCSQWVMPGGKIDHGEPILAALHREVREEVGLLVGVDGLIDVYEHIGVGCGQDHYVILYYRCHPTGGNLRPNKTECTEAAWFSREALPGMDLPPGCRHILARVFPELDWGPEHAIIDAAGEIPDQMRLP</sequence>
<protein>
    <submittedName>
        <fullName evidence="5">8-oxo-dGTP diphosphatase</fullName>
    </submittedName>
</protein>
<evidence type="ECO:0000313" key="5">
    <source>
        <dbReference type="EMBL" id="TYO97484.1"/>
    </source>
</evidence>
<comment type="caution">
    <text evidence="5">The sequence shown here is derived from an EMBL/GenBank/DDBJ whole genome shotgun (WGS) entry which is preliminary data.</text>
</comment>
<organism evidence="5 6">
    <name type="scientific">Geothermobacter ehrlichii</name>
    <dbReference type="NCBI Taxonomy" id="213224"/>
    <lineage>
        <taxon>Bacteria</taxon>
        <taxon>Pseudomonadati</taxon>
        <taxon>Thermodesulfobacteriota</taxon>
        <taxon>Desulfuromonadia</taxon>
        <taxon>Desulfuromonadales</taxon>
        <taxon>Geothermobacteraceae</taxon>
        <taxon>Geothermobacter</taxon>
    </lineage>
</organism>
<evidence type="ECO:0000256" key="3">
    <source>
        <dbReference type="RuleBase" id="RU003476"/>
    </source>
</evidence>